<dbReference type="AlphaFoldDB" id="A0A381RSA4"/>
<dbReference type="Pfam" id="PF05721">
    <property type="entry name" value="PhyH"/>
    <property type="match status" value="1"/>
</dbReference>
<dbReference type="PANTHER" id="PTHR20883">
    <property type="entry name" value="PHYTANOYL-COA DIOXYGENASE DOMAIN CONTAINING 1"/>
    <property type="match status" value="1"/>
</dbReference>
<dbReference type="InterPro" id="IPR008775">
    <property type="entry name" value="Phytyl_CoA_dOase-like"/>
</dbReference>
<protein>
    <recommendedName>
        <fullName evidence="2">Phytanoyl-CoA dioxygenase</fullName>
    </recommendedName>
</protein>
<dbReference type="PANTHER" id="PTHR20883:SF48">
    <property type="entry name" value="ECTOINE DIOXYGENASE"/>
    <property type="match status" value="1"/>
</dbReference>
<evidence type="ECO:0008006" key="2">
    <source>
        <dbReference type="Google" id="ProtNLM"/>
    </source>
</evidence>
<dbReference type="EMBL" id="UINC01002184">
    <property type="protein sequence ID" value="SUZ93878.1"/>
    <property type="molecule type" value="Genomic_DNA"/>
</dbReference>
<dbReference type="Gene3D" id="2.60.120.620">
    <property type="entry name" value="q2cbj1_9rhob like domain"/>
    <property type="match status" value="1"/>
</dbReference>
<dbReference type="GO" id="GO:0046872">
    <property type="term" value="F:metal ion binding"/>
    <property type="evidence" value="ECO:0007669"/>
    <property type="project" value="UniProtKB-ARBA"/>
</dbReference>
<name>A0A381RSA4_9ZZZZ</name>
<sequence length="290" mass="33677">MKTKLSQLNEKGYCVFDQALEKKVLEKIKRVSRQALEELTIEHRKNNKSQGSLILIADYPDFGMLIGNEKLKEIFRILGFDDTRFSSGYIISKPNNSPALFWHQDWWGWDHPLSYTVQIAQVFVMIYLQDTHPQNGCLRVIPRSHRSYHPLHLNQKAHTESVSRVEDPNDSIYNSLSEEVPVPVKCGDVIVGDARLIHGSFPNQSEDERTLITLWYHPHYNMLPGAMQSRICEIFHRKGVDTDPDGEESMTLLKWPERFRQPIEALFPSCPEDSEPYPWCRIPSWSQSIK</sequence>
<gene>
    <name evidence="1" type="ORF">METZ01_LOCUS46732</name>
</gene>
<dbReference type="SUPFAM" id="SSF51197">
    <property type="entry name" value="Clavaminate synthase-like"/>
    <property type="match status" value="1"/>
</dbReference>
<reference evidence="1" key="1">
    <citation type="submission" date="2018-05" db="EMBL/GenBank/DDBJ databases">
        <authorList>
            <person name="Lanie J.A."/>
            <person name="Ng W.-L."/>
            <person name="Kazmierczak K.M."/>
            <person name="Andrzejewski T.M."/>
            <person name="Davidsen T.M."/>
            <person name="Wayne K.J."/>
            <person name="Tettelin H."/>
            <person name="Glass J.I."/>
            <person name="Rusch D."/>
            <person name="Podicherti R."/>
            <person name="Tsui H.-C.T."/>
            <person name="Winkler M.E."/>
        </authorList>
    </citation>
    <scope>NUCLEOTIDE SEQUENCE</scope>
</reference>
<accession>A0A381RSA4</accession>
<evidence type="ECO:0000313" key="1">
    <source>
        <dbReference type="EMBL" id="SUZ93878.1"/>
    </source>
</evidence>
<dbReference type="GO" id="GO:0016491">
    <property type="term" value="F:oxidoreductase activity"/>
    <property type="evidence" value="ECO:0007669"/>
    <property type="project" value="UniProtKB-ARBA"/>
</dbReference>
<organism evidence="1">
    <name type="scientific">marine metagenome</name>
    <dbReference type="NCBI Taxonomy" id="408172"/>
    <lineage>
        <taxon>unclassified sequences</taxon>
        <taxon>metagenomes</taxon>
        <taxon>ecological metagenomes</taxon>
    </lineage>
</organism>
<proteinExistence type="predicted"/>